<evidence type="ECO:0000259" key="3">
    <source>
        <dbReference type="PROSITE" id="PS51382"/>
    </source>
</evidence>
<keyword evidence="2" id="KW-0472">Membrane</keyword>
<dbReference type="GO" id="GO:0000822">
    <property type="term" value="F:inositol hexakisphosphate binding"/>
    <property type="evidence" value="ECO:0007669"/>
    <property type="project" value="TreeGrafter"/>
</dbReference>
<dbReference type="AlphaFoldDB" id="A0A0C2S9H9"/>
<keyword evidence="5" id="KW-1185">Reference proteome</keyword>
<reference evidence="4 5" key="1">
    <citation type="submission" date="2014-04" db="EMBL/GenBank/DDBJ databases">
        <title>Evolutionary Origins and Diversification of the Mycorrhizal Mutualists.</title>
        <authorList>
            <consortium name="DOE Joint Genome Institute"/>
            <consortium name="Mycorrhizal Genomics Consortium"/>
            <person name="Kohler A."/>
            <person name="Kuo A."/>
            <person name="Nagy L.G."/>
            <person name="Floudas D."/>
            <person name="Copeland A."/>
            <person name="Barry K.W."/>
            <person name="Cichocki N."/>
            <person name="Veneault-Fourrey C."/>
            <person name="LaButti K."/>
            <person name="Lindquist E.A."/>
            <person name="Lipzen A."/>
            <person name="Lundell T."/>
            <person name="Morin E."/>
            <person name="Murat C."/>
            <person name="Riley R."/>
            <person name="Ohm R."/>
            <person name="Sun H."/>
            <person name="Tunlid A."/>
            <person name="Henrissat B."/>
            <person name="Grigoriev I.V."/>
            <person name="Hibbett D.S."/>
            <person name="Martin F."/>
        </authorList>
    </citation>
    <scope>NUCLEOTIDE SEQUENCE [LARGE SCALE GENOMIC DNA]</scope>
    <source>
        <strain evidence="4 5">Koide BX008</strain>
    </source>
</reference>
<dbReference type="GO" id="GO:0005794">
    <property type="term" value="C:Golgi apparatus"/>
    <property type="evidence" value="ECO:0007669"/>
    <property type="project" value="TreeGrafter"/>
</dbReference>
<dbReference type="Pfam" id="PF03105">
    <property type="entry name" value="SPX"/>
    <property type="match status" value="2"/>
</dbReference>
<dbReference type="PANTHER" id="PTHR10783:SF103">
    <property type="entry name" value="SOLUTE CARRIER FAMILY 53 MEMBER 1"/>
    <property type="match status" value="1"/>
</dbReference>
<feature type="transmembrane region" description="Helical" evidence="2">
    <location>
        <begin position="406"/>
        <end position="424"/>
    </location>
</feature>
<evidence type="ECO:0000313" key="5">
    <source>
        <dbReference type="Proteomes" id="UP000054549"/>
    </source>
</evidence>
<feature type="region of interest" description="Disordered" evidence="1">
    <location>
        <begin position="280"/>
        <end position="306"/>
    </location>
</feature>
<organism evidence="4 5">
    <name type="scientific">Amanita muscaria (strain Koide BX008)</name>
    <dbReference type="NCBI Taxonomy" id="946122"/>
    <lineage>
        <taxon>Eukaryota</taxon>
        <taxon>Fungi</taxon>
        <taxon>Dikarya</taxon>
        <taxon>Basidiomycota</taxon>
        <taxon>Agaricomycotina</taxon>
        <taxon>Agaricomycetes</taxon>
        <taxon>Agaricomycetidae</taxon>
        <taxon>Agaricales</taxon>
        <taxon>Pluteineae</taxon>
        <taxon>Amanitaceae</taxon>
        <taxon>Amanita</taxon>
    </lineage>
</organism>
<dbReference type="EMBL" id="KN818315">
    <property type="protein sequence ID" value="KIL59445.1"/>
    <property type="molecule type" value="Genomic_DNA"/>
</dbReference>
<keyword evidence="2" id="KW-1133">Transmembrane helix</keyword>
<accession>A0A0C2S9H9</accession>
<proteinExistence type="predicted"/>
<feature type="transmembrane region" description="Helical" evidence="2">
    <location>
        <begin position="444"/>
        <end position="466"/>
    </location>
</feature>
<feature type="domain" description="SPX" evidence="3">
    <location>
        <begin position="1"/>
        <end position="361"/>
    </location>
</feature>
<dbReference type="HOGENOM" id="CLU_702207_0_0_1"/>
<gene>
    <name evidence="4" type="ORF">M378DRAFT_180799</name>
</gene>
<dbReference type="GO" id="GO:0005886">
    <property type="term" value="C:plasma membrane"/>
    <property type="evidence" value="ECO:0007669"/>
    <property type="project" value="TreeGrafter"/>
</dbReference>
<dbReference type="CDD" id="cd14475">
    <property type="entry name" value="SPX_SYG1_like"/>
    <property type="match status" value="1"/>
</dbReference>
<evidence type="ECO:0000256" key="1">
    <source>
        <dbReference type="SAM" id="MobiDB-lite"/>
    </source>
</evidence>
<dbReference type="GO" id="GO:0006817">
    <property type="term" value="P:phosphate ion transport"/>
    <property type="evidence" value="ECO:0007669"/>
    <property type="project" value="TreeGrafter"/>
</dbReference>
<sequence>MKFARYLEDTQTPEWKRAYIDYRGLKKSIAAIRKSQEEYAAQFSDQQSPPLRLQPLRFSHNCDSVLPMNVLGLSNLPRASFDCPSVHQAQVNHDHYASIQPPQKALDKLSWDPKIEVNSRRSTLYVTPAGEIEVSPAVLNNDALRHTQVKHDPDLSTFSRNSNLKRRRRSFSQRFSFASIRSALGPVIDPSLVEGLPLSEVSRLLTLQEQQFFVMLDAELEKVDAFYAMKESELQARTGRLSEQLKELANHRRIVHKSPSFMSYLRSRGDGTGTIVDSDMVEGQQAKPSPDFEPNEARRSKHSNDPELLYAERKLKKAVTEHYREIEALVNYRILNITGFRKALKKFEKVTKIDKTGIMNNQDVKQMMQEMEKLYAQAFTRNDSKDARDHLRSGGSRVTSHHFSTFRSGLCLGVALPLFISTLYELYSQSSRNQQNQTPYWQSILHVYGILFLPAIYPLLVSLNIFGWARFRINYVFIFGEQFAYQRARVL</sequence>
<dbReference type="PROSITE" id="PS51382">
    <property type="entry name" value="SPX"/>
    <property type="match status" value="1"/>
</dbReference>
<name>A0A0C2S9H9_AMAMK</name>
<evidence type="ECO:0000313" key="4">
    <source>
        <dbReference type="EMBL" id="KIL59445.1"/>
    </source>
</evidence>
<feature type="compositionally biased region" description="Basic and acidic residues" evidence="1">
    <location>
        <begin position="295"/>
        <end position="306"/>
    </location>
</feature>
<evidence type="ECO:0000256" key="2">
    <source>
        <dbReference type="SAM" id="Phobius"/>
    </source>
</evidence>
<protein>
    <recommendedName>
        <fullName evidence="3">SPX domain-containing protein</fullName>
    </recommendedName>
</protein>
<dbReference type="InterPro" id="IPR004331">
    <property type="entry name" value="SPX_dom"/>
</dbReference>
<dbReference type="GO" id="GO:0016036">
    <property type="term" value="P:cellular response to phosphate starvation"/>
    <property type="evidence" value="ECO:0007669"/>
    <property type="project" value="TreeGrafter"/>
</dbReference>
<keyword evidence="2" id="KW-0812">Transmembrane</keyword>
<dbReference type="Proteomes" id="UP000054549">
    <property type="component" value="Unassembled WGS sequence"/>
</dbReference>
<dbReference type="STRING" id="946122.A0A0C2S9H9"/>
<dbReference type="InParanoid" id="A0A0C2S9H9"/>
<dbReference type="PANTHER" id="PTHR10783">
    <property type="entry name" value="XENOTROPIC AND POLYTROPIC RETROVIRUS RECEPTOR 1-RELATED"/>
    <property type="match status" value="1"/>
</dbReference>
<dbReference type="OrthoDB" id="9970435at2759"/>